<sequence>MGNDRNPRHTSGRRRSPSLSPTSPCPDKKRRLEPPPLASQPHVPNLPTKRRVLFEIVANTPPSSLERDLEESGIRVTREDVEEVLKLSYAFPSSAVKFFRWSGRLLNDDHSPYAWNLVVDMLGKNSLFDAMWEAIKSMMRKGLISLATFASVFSNYVVADRVKDALLTYEVMDQYGVPRDVVALNSLVSAICRDGRTKAAAAFLLVEKERVRPDTDTYAILLEGSENEGDVPGSKQTFSNMVYEIGWDTKNVPAYTSFLCTLLRGSGGLHEAMKFYEMVSERRCYPGMKFFKDALDNCVKRVDTEGAVLIWEAMTRRVGFRPDTEMCNSMIALHCFDNRIDSAKRLFDEMVYLGTFPDDRTYNLLFQFLVKSRRLGEALSLFDEMIKNEILPSRANCIAAVKLYVDSSEPGAAIRVWKWMIQHYFSELDDTGNFLIVGLLDLERLPEAVKYSKDIIERGIKLYSSTLSRLKQSLFKVRKEPVYEELSRKWKAHRQL</sequence>
<protein>
    <submittedName>
        <fullName evidence="1">Uncharacterized protein</fullName>
    </submittedName>
</protein>
<evidence type="ECO:0000313" key="1">
    <source>
        <dbReference type="EMBL" id="KAI4375475.1"/>
    </source>
</evidence>
<gene>
    <name evidence="1" type="ORF">MLD38_013341</name>
</gene>
<dbReference type="Proteomes" id="UP001057402">
    <property type="component" value="Chromosome 4"/>
</dbReference>
<evidence type="ECO:0000313" key="2">
    <source>
        <dbReference type="Proteomes" id="UP001057402"/>
    </source>
</evidence>
<accession>A0ACB9R980</accession>
<comment type="caution">
    <text evidence="1">The sequence shown here is derived from an EMBL/GenBank/DDBJ whole genome shotgun (WGS) entry which is preliminary data.</text>
</comment>
<keyword evidence="2" id="KW-1185">Reference proteome</keyword>
<organism evidence="1 2">
    <name type="scientific">Melastoma candidum</name>
    <dbReference type="NCBI Taxonomy" id="119954"/>
    <lineage>
        <taxon>Eukaryota</taxon>
        <taxon>Viridiplantae</taxon>
        <taxon>Streptophyta</taxon>
        <taxon>Embryophyta</taxon>
        <taxon>Tracheophyta</taxon>
        <taxon>Spermatophyta</taxon>
        <taxon>Magnoliopsida</taxon>
        <taxon>eudicotyledons</taxon>
        <taxon>Gunneridae</taxon>
        <taxon>Pentapetalae</taxon>
        <taxon>rosids</taxon>
        <taxon>malvids</taxon>
        <taxon>Myrtales</taxon>
        <taxon>Melastomataceae</taxon>
        <taxon>Melastomatoideae</taxon>
        <taxon>Melastomateae</taxon>
        <taxon>Melastoma</taxon>
    </lineage>
</organism>
<reference evidence="2" key="1">
    <citation type="journal article" date="2023" name="Front. Plant Sci.">
        <title>Chromosomal-level genome assembly of Melastoma candidum provides insights into trichome evolution.</title>
        <authorList>
            <person name="Zhong Y."/>
            <person name="Wu W."/>
            <person name="Sun C."/>
            <person name="Zou P."/>
            <person name="Liu Y."/>
            <person name="Dai S."/>
            <person name="Zhou R."/>
        </authorList>
    </citation>
    <scope>NUCLEOTIDE SEQUENCE [LARGE SCALE GENOMIC DNA]</scope>
</reference>
<dbReference type="EMBL" id="CM042883">
    <property type="protein sequence ID" value="KAI4375475.1"/>
    <property type="molecule type" value="Genomic_DNA"/>
</dbReference>
<name>A0ACB9R980_9MYRT</name>
<proteinExistence type="predicted"/>